<dbReference type="InterPro" id="IPR001650">
    <property type="entry name" value="Helicase_C-like"/>
</dbReference>
<dbReference type="InterPro" id="IPR027417">
    <property type="entry name" value="P-loop_NTPase"/>
</dbReference>
<dbReference type="Pfam" id="PF00270">
    <property type="entry name" value="DEAD"/>
    <property type="match status" value="1"/>
</dbReference>
<dbReference type="Pfam" id="PF00271">
    <property type="entry name" value="Helicase_C"/>
    <property type="match status" value="1"/>
</dbReference>
<dbReference type="Pfam" id="PF08482">
    <property type="entry name" value="HrpB_C"/>
    <property type="match status" value="1"/>
</dbReference>
<dbReference type="PANTHER" id="PTHR43519:SF1">
    <property type="entry name" value="ATP-DEPENDENT RNA HELICASE HRPB"/>
    <property type="match status" value="1"/>
</dbReference>
<dbReference type="InterPro" id="IPR007502">
    <property type="entry name" value="Helicase-assoc_dom"/>
</dbReference>
<dbReference type="PIRSF" id="PIRSF005496">
    <property type="entry name" value="ATP_hel_hrpB"/>
    <property type="match status" value="1"/>
</dbReference>
<dbReference type="GO" id="GO:0004386">
    <property type="term" value="F:helicase activity"/>
    <property type="evidence" value="ECO:0007669"/>
    <property type="project" value="UniProtKB-KW"/>
</dbReference>
<dbReference type="PROSITE" id="PS51192">
    <property type="entry name" value="HELICASE_ATP_BIND_1"/>
    <property type="match status" value="1"/>
</dbReference>
<dbReference type="SUPFAM" id="SSF52540">
    <property type="entry name" value="P-loop containing nucleoside triphosphate hydrolases"/>
    <property type="match status" value="1"/>
</dbReference>
<keyword evidence="4" id="KW-0067">ATP-binding</keyword>
<evidence type="ECO:0000313" key="9">
    <source>
        <dbReference type="Proteomes" id="UP001501565"/>
    </source>
</evidence>
<dbReference type="InterPro" id="IPR010225">
    <property type="entry name" value="HrpB"/>
</dbReference>
<dbReference type="CDD" id="cd18791">
    <property type="entry name" value="SF2_C_RHA"/>
    <property type="match status" value="1"/>
</dbReference>
<dbReference type="PANTHER" id="PTHR43519">
    <property type="entry name" value="ATP-DEPENDENT RNA HELICASE HRPB"/>
    <property type="match status" value="1"/>
</dbReference>
<evidence type="ECO:0000256" key="5">
    <source>
        <dbReference type="SAM" id="MobiDB-lite"/>
    </source>
</evidence>
<dbReference type="SMART" id="SM00847">
    <property type="entry name" value="HA2"/>
    <property type="match status" value="1"/>
</dbReference>
<evidence type="ECO:0000256" key="3">
    <source>
        <dbReference type="ARBA" id="ARBA00022806"/>
    </source>
</evidence>
<dbReference type="InterPro" id="IPR049614">
    <property type="entry name" value="HrpB_DEXH"/>
</dbReference>
<feature type="domain" description="Helicase ATP-binding" evidence="6">
    <location>
        <begin position="14"/>
        <end position="182"/>
    </location>
</feature>
<dbReference type="SMART" id="SM00487">
    <property type="entry name" value="DEXDc"/>
    <property type="match status" value="1"/>
</dbReference>
<evidence type="ECO:0000256" key="4">
    <source>
        <dbReference type="ARBA" id="ARBA00022840"/>
    </source>
</evidence>
<keyword evidence="1" id="KW-0547">Nucleotide-binding</keyword>
<dbReference type="CDD" id="cd17990">
    <property type="entry name" value="DEXHc_HrpB"/>
    <property type="match status" value="1"/>
</dbReference>
<accession>A0ABP7M801</accession>
<reference evidence="9" key="1">
    <citation type="journal article" date="2019" name="Int. J. Syst. Evol. Microbiol.">
        <title>The Global Catalogue of Microorganisms (GCM) 10K type strain sequencing project: providing services to taxonomists for standard genome sequencing and annotation.</title>
        <authorList>
            <consortium name="The Broad Institute Genomics Platform"/>
            <consortium name="The Broad Institute Genome Sequencing Center for Infectious Disease"/>
            <person name="Wu L."/>
            <person name="Ma J."/>
        </authorList>
    </citation>
    <scope>NUCLEOTIDE SEQUENCE [LARGE SCALE GENOMIC DNA]</scope>
    <source>
        <strain evidence="9">JCM 17551</strain>
    </source>
</reference>
<feature type="region of interest" description="Disordered" evidence="5">
    <location>
        <begin position="836"/>
        <end position="859"/>
    </location>
</feature>
<evidence type="ECO:0000259" key="6">
    <source>
        <dbReference type="PROSITE" id="PS51192"/>
    </source>
</evidence>
<keyword evidence="3 8" id="KW-0347">Helicase</keyword>
<dbReference type="PROSITE" id="PS51194">
    <property type="entry name" value="HELICASE_CTER"/>
    <property type="match status" value="1"/>
</dbReference>
<keyword evidence="9" id="KW-1185">Reference proteome</keyword>
<evidence type="ECO:0000256" key="2">
    <source>
        <dbReference type="ARBA" id="ARBA00022801"/>
    </source>
</evidence>
<dbReference type="EMBL" id="BAABBN010000004">
    <property type="protein sequence ID" value="GAA3917288.1"/>
    <property type="molecule type" value="Genomic_DNA"/>
</dbReference>
<keyword evidence="2" id="KW-0378">Hydrolase</keyword>
<evidence type="ECO:0000313" key="8">
    <source>
        <dbReference type="EMBL" id="GAA3917288.1"/>
    </source>
</evidence>
<dbReference type="Proteomes" id="UP001501565">
    <property type="component" value="Unassembled WGS sequence"/>
</dbReference>
<dbReference type="RefSeq" id="WP_344796158.1">
    <property type="nucleotide sequence ID" value="NZ_BAABBN010000004.1"/>
</dbReference>
<gene>
    <name evidence="8" type="primary">hrpB</name>
    <name evidence="8" type="ORF">GCM10022277_10300</name>
</gene>
<name>A0ABP7M801_9GAMM</name>
<dbReference type="InterPro" id="IPR013689">
    <property type="entry name" value="RNA_helicase_ATP-dep_HrpB_C"/>
</dbReference>
<sequence length="859" mass="95584">MPALPIEAVIPDIKSTLMASHQLILEAPPGAGKTTLVPLALLGEPWLEDQKIILLEPRRIAARAAAERMAQLIGESVGETVGYRVRMDSKVSQKTQIEVVTEGILNRMLQDDPSLEGIGLIIFDEFHERSLDGDLGLALALQGRELFGELRTTPLKLLIMSATLDGANISELLSNEHQQPAPVIRSEGRAFPIDILYGQPYQHQNASYGDRITDRVAKTILQALEEQTGSLLVFLPGQGEIREVQKLISPTLSSQPGVIITPLFGSLSLSEQRKAIEPAQQNTRKVVLTTSIAETSLTIEGVRVVIDSGLSRLPEYDPKTAMTRLKTARVSKASAKQRAGRAGRTEPGVCYRLWSEDQQHALANYTAPEIEQADLTPLALQLLNWGIDNPAELSWLTPPASSPFQQALDLLVQLDAVEQNRRTLTQHGEVIAKLPVHPRLGHMIIKGNQFGHPQLACQIAALLSERDPLSNDSDTDLSRRLELLSGERAPSASQTYLIKRIDQLAKQFLRNLKSLKSESQHQVPENNIDLSESEATGILIALAYPDRIAKKLSADSQDCKLSNGRQASLPHTSKHNTFAIAQLGGALGTSKDRVYLSAPVSVEQLKFIEPSLFNEQVEVDWCTKENRLIAEKQWFIGKLKLATSQLNEIPTELKNKALLQLVQNKGLDILPWTPELKSWCQRIELLRASDLSDNNKTLWPDMSEAGLMLTMENWLMPFLDGISHINHFKKLNLKDILTNRLPWPLPQHLDELAPERIKVPSGSSIRIDYTQNPPVLAVKLQEMFGQTTTPSIAKGRIKLLVHLLSPAQRPLQVTQDLEGFWQSSYELVKKDMKGRYPKHHWPDNPLEAEATARTKPRKK</sequence>
<dbReference type="NCBIfam" id="TIGR01970">
    <property type="entry name" value="DEAH_box_HrpB"/>
    <property type="match status" value="1"/>
</dbReference>
<dbReference type="InterPro" id="IPR014001">
    <property type="entry name" value="Helicase_ATP-bd"/>
</dbReference>
<dbReference type="Gene3D" id="1.20.120.1080">
    <property type="match status" value="1"/>
</dbReference>
<protein>
    <submittedName>
        <fullName evidence="8">ATP-dependent helicase HrpB</fullName>
    </submittedName>
</protein>
<feature type="domain" description="Helicase C-terminal" evidence="7">
    <location>
        <begin position="216"/>
        <end position="386"/>
    </location>
</feature>
<evidence type="ECO:0000256" key="1">
    <source>
        <dbReference type="ARBA" id="ARBA00022741"/>
    </source>
</evidence>
<organism evidence="8 9">
    <name type="scientific">Litoribacillus peritrichatus</name>
    <dbReference type="NCBI Taxonomy" id="718191"/>
    <lineage>
        <taxon>Bacteria</taxon>
        <taxon>Pseudomonadati</taxon>
        <taxon>Pseudomonadota</taxon>
        <taxon>Gammaproteobacteria</taxon>
        <taxon>Oceanospirillales</taxon>
        <taxon>Oceanospirillaceae</taxon>
        <taxon>Litoribacillus</taxon>
    </lineage>
</organism>
<dbReference type="Gene3D" id="3.40.50.300">
    <property type="entry name" value="P-loop containing nucleotide triphosphate hydrolases"/>
    <property type="match status" value="2"/>
</dbReference>
<proteinExistence type="predicted"/>
<evidence type="ECO:0000259" key="7">
    <source>
        <dbReference type="PROSITE" id="PS51194"/>
    </source>
</evidence>
<comment type="caution">
    <text evidence="8">The sequence shown here is derived from an EMBL/GenBank/DDBJ whole genome shotgun (WGS) entry which is preliminary data.</text>
</comment>
<dbReference type="SMART" id="SM00490">
    <property type="entry name" value="HELICc"/>
    <property type="match status" value="1"/>
</dbReference>
<dbReference type="InterPro" id="IPR011545">
    <property type="entry name" value="DEAD/DEAH_box_helicase_dom"/>
</dbReference>